<feature type="chain" id="PRO_5004670010" evidence="2">
    <location>
        <begin position="29"/>
        <end position="192"/>
    </location>
</feature>
<reference evidence="3" key="2">
    <citation type="submission" date="2013-10" db="EMBL/GenBank/DDBJ databases">
        <authorList>
            <person name="Aslett M."/>
        </authorList>
    </citation>
    <scope>NUCLEOTIDE SEQUENCE</scope>
    <source>
        <strain evidence="3">Houghton</strain>
    </source>
</reference>
<gene>
    <name evidence="3" type="ORF">EAH_00064100</name>
</gene>
<evidence type="ECO:0000313" key="3">
    <source>
        <dbReference type="EMBL" id="CDI81976.1"/>
    </source>
</evidence>
<feature type="signal peptide" evidence="2">
    <location>
        <begin position="1"/>
        <end position="28"/>
    </location>
</feature>
<dbReference type="VEuPathDB" id="ToxoDB:EAH_00064100"/>
<evidence type="ECO:0000313" key="4">
    <source>
        <dbReference type="Proteomes" id="UP000018050"/>
    </source>
</evidence>
<evidence type="ECO:0000256" key="1">
    <source>
        <dbReference type="SAM" id="MobiDB-lite"/>
    </source>
</evidence>
<protein>
    <submittedName>
        <fullName evidence="3">Uncharacterized protein</fullName>
    </submittedName>
</protein>
<dbReference type="EMBL" id="HG671936">
    <property type="protein sequence ID" value="CDI81976.1"/>
    <property type="molecule type" value="Genomic_DNA"/>
</dbReference>
<proteinExistence type="predicted"/>
<dbReference type="AlphaFoldDB" id="U6GP28"/>
<keyword evidence="2" id="KW-0732">Signal</keyword>
<keyword evidence="4" id="KW-1185">Reference proteome</keyword>
<evidence type="ECO:0000256" key="2">
    <source>
        <dbReference type="SAM" id="SignalP"/>
    </source>
</evidence>
<dbReference type="Proteomes" id="UP000018050">
    <property type="component" value="Unassembled WGS sequence"/>
</dbReference>
<dbReference type="RefSeq" id="XP_013248472.1">
    <property type="nucleotide sequence ID" value="XM_013393018.1"/>
</dbReference>
<dbReference type="GeneID" id="25274480"/>
<feature type="region of interest" description="Disordered" evidence="1">
    <location>
        <begin position="169"/>
        <end position="192"/>
    </location>
</feature>
<name>U6GP28_EIMAC</name>
<accession>U6GP28</accession>
<organism evidence="3 4">
    <name type="scientific">Eimeria acervulina</name>
    <name type="common">Coccidian parasite</name>
    <dbReference type="NCBI Taxonomy" id="5801"/>
    <lineage>
        <taxon>Eukaryota</taxon>
        <taxon>Sar</taxon>
        <taxon>Alveolata</taxon>
        <taxon>Apicomplexa</taxon>
        <taxon>Conoidasida</taxon>
        <taxon>Coccidia</taxon>
        <taxon>Eucoccidiorida</taxon>
        <taxon>Eimeriorina</taxon>
        <taxon>Eimeriidae</taxon>
        <taxon>Eimeria</taxon>
    </lineage>
</organism>
<sequence length="192" mass="20923">MNLLFARSLLLSAVCCLSLLSQPHGALTLPTSSSMNEEGEVLPMGRQIPVNTSQQTVRAQLPVEFVQIDFSTPGSAAATAAEATAEAGTVRQTRDPQEDINSDSSFFSSFDGFSSPTIAFSRRTRRSDERSTYPFLDFFTSDWDDEADSLFEGDGPDEDEDIFAFPGFLAAAPPPPLSESMPSRSLRRKGRI</sequence>
<reference evidence="3" key="1">
    <citation type="submission" date="2013-10" db="EMBL/GenBank/DDBJ databases">
        <title>Genomic analysis of the causative agents of coccidiosis in chickens.</title>
        <authorList>
            <person name="Reid A.J."/>
            <person name="Blake D."/>
            <person name="Billington K."/>
            <person name="Browne H."/>
            <person name="Dunn M."/>
            <person name="Hung S."/>
            <person name="Kawahara F."/>
            <person name="Miranda-Saavedra D."/>
            <person name="Mourier T."/>
            <person name="Nagra H."/>
            <person name="Otto T.D."/>
            <person name="Rawlings N."/>
            <person name="Sanchez A."/>
            <person name="Sanders M."/>
            <person name="Subramaniam C."/>
            <person name="Tay Y."/>
            <person name="Dear P."/>
            <person name="Doerig C."/>
            <person name="Gruber A."/>
            <person name="Parkinson J."/>
            <person name="Shirley M."/>
            <person name="Wan K.L."/>
            <person name="Berriman M."/>
            <person name="Tomley F."/>
            <person name="Pain A."/>
        </authorList>
    </citation>
    <scope>NUCLEOTIDE SEQUENCE</scope>
    <source>
        <strain evidence="3">Houghton</strain>
    </source>
</reference>